<evidence type="ECO:0000313" key="2">
    <source>
        <dbReference type="Proteomes" id="UP001320148"/>
    </source>
</evidence>
<name>A0ABM7PLF6_9BACT</name>
<organism evidence="1 2">
    <name type="scientific">Desulfoluna limicola</name>
    <dbReference type="NCBI Taxonomy" id="2810562"/>
    <lineage>
        <taxon>Bacteria</taxon>
        <taxon>Pseudomonadati</taxon>
        <taxon>Thermodesulfobacteriota</taxon>
        <taxon>Desulfobacteria</taxon>
        <taxon>Desulfobacterales</taxon>
        <taxon>Desulfolunaceae</taxon>
        <taxon>Desulfoluna</taxon>
    </lineage>
</organism>
<dbReference type="GO" id="GO:0008168">
    <property type="term" value="F:methyltransferase activity"/>
    <property type="evidence" value="ECO:0007669"/>
    <property type="project" value="UniProtKB-KW"/>
</dbReference>
<proteinExistence type="predicted"/>
<dbReference type="Gene3D" id="3.40.50.150">
    <property type="entry name" value="Vaccinia Virus protein VP39"/>
    <property type="match status" value="1"/>
</dbReference>
<dbReference type="RefSeq" id="WP_236889759.1">
    <property type="nucleotide sequence ID" value="NZ_AP024488.1"/>
</dbReference>
<evidence type="ECO:0000313" key="1">
    <source>
        <dbReference type="EMBL" id="BCS98359.1"/>
    </source>
</evidence>
<keyword evidence="1" id="KW-0808">Transferase</keyword>
<protein>
    <submittedName>
        <fullName evidence="1">SAM-dependent methyltransferase</fullName>
    </submittedName>
</protein>
<dbReference type="PANTHER" id="PTHR43861:SF1">
    <property type="entry name" value="TRANS-ACONITATE 2-METHYLTRANSFERASE"/>
    <property type="match status" value="1"/>
</dbReference>
<accession>A0ABM7PLF6</accession>
<dbReference type="PANTHER" id="PTHR43861">
    <property type="entry name" value="TRANS-ACONITATE 2-METHYLTRANSFERASE-RELATED"/>
    <property type="match status" value="1"/>
</dbReference>
<dbReference type="Pfam" id="PF13489">
    <property type="entry name" value="Methyltransf_23"/>
    <property type="match status" value="1"/>
</dbReference>
<dbReference type="GO" id="GO:0032259">
    <property type="term" value="P:methylation"/>
    <property type="evidence" value="ECO:0007669"/>
    <property type="project" value="UniProtKB-KW"/>
</dbReference>
<dbReference type="InterPro" id="IPR029063">
    <property type="entry name" value="SAM-dependent_MTases_sf"/>
</dbReference>
<keyword evidence="1" id="KW-0489">Methyltransferase</keyword>
<reference evidence="1 2" key="1">
    <citation type="submission" date="2021-02" db="EMBL/GenBank/DDBJ databases">
        <title>Complete genome of Desulfoluna sp. strain ASN36.</title>
        <authorList>
            <person name="Takahashi A."/>
            <person name="Kojima H."/>
            <person name="Fukui M."/>
        </authorList>
    </citation>
    <scope>NUCLEOTIDE SEQUENCE [LARGE SCALE GENOMIC DNA]</scope>
    <source>
        <strain evidence="1 2">ASN36</strain>
    </source>
</reference>
<gene>
    <name evidence="1" type="ORF">DSLASN_39910</name>
</gene>
<dbReference type="SUPFAM" id="SSF53335">
    <property type="entry name" value="S-adenosyl-L-methionine-dependent methyltransferases"/>
    <property type="match status" value="1"/>
</dbReference>
<sequence length="200" mass="21487">MSDKTHEYYEQEAKAFFEATVNLDPTPFLSPLGEALAPGARVLDIGCGSGRDLLWLKNNGFVPHGLEPSPALSSLAEKHSGCPVTIGDITTTTLLAQSWDGILISGVLVHVPHTSIPDILSRVTGALTAGGRLYVSVKEGHGSATDNDNRRFYYWEDQAFRTVAKTAGLHLLSMTRSASARGNSDVWLGYVFERLPGSSG</sequence>
<dbReference type="Proteomes" id="UP001320148">
    <property type="component" value="Chromosome"/>
</dbReference>
<keyword evidence="2" id="KW-1185">Reference proteome</keyword>
<dbReference type="EMBL" id="AP024488">
    <property type="protein sequence ID" value="BCS98359.1"/>
    <property type="molecule type" value="Genomic_DNA"/>
</dbReference>
<dbReference type="CDD" id="cd02440">
    <property type="entry name" value="AdoMet_MTases"/>
    <property type="match status" value="1"/>
</dbReference>